<keyword evidence="3" id="KW-0408">Iron</keyword>
<dbReference type="STRING" id="1423790.BN53_01575"/>
<evidence type="ECO:0000256" key="2">
    <source>
        <dbReference type="ARBA" id="ARBA00022801"/>
    </source>
</evidence>
<sequence>MIDKKLTSTDKPKIWVISDTHLISQDLYLDGPAFQKMRDTAAGKDLDHQEYALTALVRKAIVDKPDAIVITGDLTFNGELKSAERLAEIFQPLTEHGITLLPVPGNHDINDGWAREFSQERQYLTKQISPEDWKRIFSASYDKAYHEDDSSLSYSVLLNDNYRLILMDSCIYGEQASTSAPNTNGRLSEAEFAWLEDELLDAQRQNQRVVYFMHHNLYAHHKMVYRGFVLDNADRLQELFAKYQVKLAFTGHIHAQNIAGPMNDCPAVDIATGAYSVAETNYGEAIFSNEGIDYQYQTLEITDYLTDSEKKSLGIDNFNKYLTQVFRETDNAQNSTKRFDQADVPAVHEFMFKMNYNYFVGMSLYNREEKENLATSRPYQLLVKNLPGMKNYFAEFWQIKQDSRKLHIRY</sequence>
<dbReference type="InterPro" id="IPR004843">
    <property type="entry name" value="Calcineurin-like_PHP"/>
</dbReference>
<dbReference type="GO" id="GO:0046872">
    <property type="term" value="F:metal ion binding"/>
    <property type="evidence" value="ECO:0007669"/>
    <property type="project" value="UniProtKB-KW"/>
</dbReference>
<protein>
    <submittedName>
        <fullName evidence="6">3, 5-cyclic-nucleotide phosphodiesterase</fullName>
        <ecNumber evidence="6">3.1.4.17</ecNumber>
    </submittedName>
</protein>
<accession>I7LAL1</accession>
<dbReference type="InterPro" id="IPR029052">
    <property type="entry name" value="Metallo-depent_PP-like"/>
</dbReference>
<keyword evidence="7" id="KW-1185">Reference proteome</keyword>
<name>I7LAL1_9LACO</name>
<dbReference type="PATRIC" id="fig|1423790.3.peg.1809"/>
<dbReference type="Pfam" id="PF00149">
    <property type="entry name" value="Metallophos"/>
    <property type="match status" value="1"/>
</dbReference>
<dbReference type="EMBL" id="CAKD01000012">
    <property type="protein sequence ID" value="CCI84796.1"/>
    <property type="molecule type" value="Genomic_DNA"/>
</dbReference>
<dbReference type="GO" id="GO:0004114">
    <property type="term" value="F:3',5'-cyclic-nucleotide phosphodiesterase activity"/>
    <property type="evidence" value="ECO:0007669"/>
    <property type="project" value="UniProtKB-EC"/>
</dbReference>
<dbReference type="PIRSF" id="PIRSF034890">
    <property type="entry name" value="Pesteras_lmo2642"/>
    <property type="match status" value="1"/>
</dbReference>
<comment type="caution">
    <text evidence="6">The sequence shown here is derived from an EMBL/GenBank/DDBJ whole genome shotgun (WGS) entry which is preliminary data.</text>
</comment>
<dbReference type="InterPro" id="IPR050884">
    <property type="entry name" value="CNP_phosphodiesterase-III"/>
</dbReference>
<dbReference type="InterPro" id="IPR012365">
    <property type="entry name" value="Pesteras_lmo2642"/>
</dbReference>
<reference evidence="6 7" key="1">
    <citation type="submission" date="2012-06" db="EMBL/GenBank/DDBJ databases">
        <title>Draft Genome Sequence of Lactobacillus pasteurii CRBIP 24.76T.</title>
        <authorList>
            <person name="Cousin S."/>
            <person name="Bouchier C."/>
            <person name="Loux V."/>
            <person name="Ma L."/>
            <person name="Creno S."/>
            <person name="Bizet C."/>
            <person name="Clermont D."/>
        </authorList>
    </citation>
    <scope>NUCLEOTIDE SEQUENCE [LARGE SCALE GENOMIC DNA]</scope>
    <source>
        <strain evidence="7">CRBIP 24.76T</strain>
    </source>
</reference>
<evidence type="ECO:0000256" key="1">
    <source>
        <dbReference type="ARBA" id="ARBA00022723"/>
    </source>
</evidence>
<evidence type="ECO:0000313" key="6">
    <source>
        <dbReference type="EMBL" id="CCI84796.1"/>
    </source>
</evidence>
<dbReference type="SUPFAM" id="SSF56300">
    <property type="entry name" value="Metallo-dependent phosphatases"/>
    <property type="match status" value="1"/>
</dbReference>
<evidence type="ECO:0000256" key="3">
    <source>
        <dbReference type="ARBA" id="ARBA00023004"/>
    </source>
</evidence>
<dbReference type="eggNOG" id="COG1409">
    <property type="taxonomic scope" value="Bacteria"/>
</dbReference>
<feature type="domain" description="Calcineurin-like phosphoesterase" evidence="5">
    <location>
        <begin position="13"/>
        <end position="255"/>
    </location>
</feature>
<evidence type="ECO:0000256" key="4">
    <source>
        <dbReference type="ARBA" id="ARBA00025742"/>
    </source>
</evidence>
<dbReference type="RefSeq" id="WP_009559352.1">
    <property type="nucleotide sequence ID" value="NZ_AYZN01000009.1"/>
</dbReference>
<dbReference type="AlphaFoldDB" id="I7LAL1"/>
<organism evidence="6 7">
    <name type="scientific">Lactobacillus pasteurii DSM 23907 = CRBIP 24.76</name>
    <dbReference type="NCBI Taxonomy" id="1423790"/>
    <lineage>
        <taxon>Bacteria</taxon>
        <taxon>Bacillati</taxon>
        <taxon>Bacillota</taxon>
        <taxon>Bacilli</taxon>
        <taxon>Lactobacillales</taxon>
        <taxon>Lactobacillaceae</taxon>
        <taxon>Lactobacillus</taxon>
    </lineage>
</organism>
<dbReference type="PANTHER" id="PTHR42988:SF2">
    <property type="entry name" value="CYCLIC NUCLEOTIDE PHOSPHODIESTERASE CBUA0032-RELATED"/>
    <property type="match status" value="1"/>
</dbReference>
<keyword evidence="1" id="KW-0479">Metal-binding</keyword>
<gene>
    <name evidence="6" type="ORF">BN53_01575</name>
</gene>
<keyword evidence="2 6" id="KW-0378">Hydrolase</keyword>
<dbReference type="PANTHER" id="PTHR42988">
    <property type="entry name" value="PHOSPHOHYDROLASE"/>
    <property type="match status" value="1"/>
</dbReference>
<dbReference type="Proteomes" id="UP000009311">
    <property type="component" value="Unassembled WGS sequence"/>
</dbReference>
<evidence type="ECO:0000259" key="5">
    <source>
        <dbReference type="Pfam" id="PF00149"/>
    </source>
</evidence>
<comment type="similarity">
    <text evidence="4">Belongs to the cyclic nucleotide phosphodiesterase class-III family.</text>
</comment>
<dbReference type="EC" id="3.1.4.17" evidence="6"/>
<proteinExistence type="inferred from homology"/>
<evidence type="ECO:0000313" key="7">
    <source>
        <dbReference type="Proteomes" id="UP000009311"/>
    </source>
</evidence>
<dbReference type="Gene3D" id="3.60.21.10">
    <property type="match status" value="1"/>
</dbReference>